<dbReference type="PANTHER" id="PTHR48054">
    <property type="entry name" value="RECEPTOR KINASE-LIKE PROTEIN XA21"/>
    <property type="match status" value="1"/>
</dbReference>
<reference evidence="12" key="1">
    <citation type="submission" date="2021-08" db="EMBL/GenBank/DDBJ databases">
        <title>WGS assembly of Ceratopteris richardii.</title>
        <authorList>
            <person name="Marchant D.B."/>
            <person name="Chen G."/>
            <person name="Jenkins J."/>
            <person name="Shu S."/>
            <person name="Leebens-Mack J."/>
            <person name="Grimwood J."/>
            <person name="Schmutz J."/>
            <person name="Soltis P."/>
            <person name="Soltis D."/>
            <person name="Chen Z.-H."/>
        </authorList>
    </citation>
    <scope>NUCLEOTIDE SEQUENCE</scope>
    <source>
        <strain evidence="12">Whitten #5841</strain>
        <tissue evidence="12">Leaf</tissue>
    </source>
</reference>
<dbReference type="GO" id="GO:0051606">
    <property type="term" value="P:detection of stimulus"/>
    <property type="evidence" value="ECO:0007669"/>
    <property type="project" value="UniProtKB-ARBA"/>
</dbReference>
<dbReference type="OrthoDB" id="676979at2759"/>
<dbReference type="Pfam" id="PF13855">
    <property type="entry name" value="LRR_8"/>
    <property type="match status" value="2"/>
</dbReference>
<comment type="subcellular location">
    <subcellularLocation>
        <location evidence="1">Cell membrane</location>
        <topology evidence="1">Single-pass type I membrane protein</topology>
    </subcellularLocation>
</comment>
<evidence type="ECO:0000313" key="12">
    <source>
        <dbReference type="EMBL" id="KAH7424346.1"/>
    </source>
</evidence>
<gene>
    <name evidence="12" type="ORF">KP509_11G003600</name>
</gene>
<organism evidence="12 13">
    <name type="scientific">Ceratopteris richardii</name>
    <name type="common">Triangle waterfern</name>
    <dbReference type="NCBI Taxonomy" id="49495"/>
    <lineage>
        <taxon>Eukaryota</taxon>
        <taxon>Viridiplantae</taxon>
        <taxon>Streptophyta</taxon>
        <taxon>Embryophyta</taxon>
        <taxon>Tracheophyta</taxon>
        <taxon>Polypodiopsida</taxon>
        <taxon>Polypodiidae</taxon>
        <taxon>Polypodiales</taxon>
        <taxon>Pteridineae</taxon>
        <taxon>Pteridaceae</taxon>
        <taxon>Parkerioideae</taxon>
        <taxon>Ceratopteris</taxon>
    </lineage>
</organism>
<evidence type="ECO:0000259" key="11">
    <source>
        <dbReference type="Pfam" id="PF08263"/>
    </source>
</evidence>
<dbReference type="Pfam" id="PF08263">
    <property type="entry name" value="LRRNT_2"/>
    <property type="match status" value="1"/>
</dbReference>
<dbReference type="PANTHER" id="PTHR48054:SF82">
    <property type="entry name" value="LRR RECEPTOR-LIKE SERINE_THREONINE-PROTEIN KINASE FLS2"/>
    <property type="match status" value="1"/>
</dbReference>
<dbReference type="InterPro" id="IPR013210">
    <property type="entry name" value="LRR_N_plant-typ"/>
</dbReference>
<keyword evidence="8" id="KW-0472">Membrane</keyword>
<dbReference type="GO" id="GO:0005886">
    <property type="term" value="C:plasma membrane"/>
    <property type="evidence" value="ECO:0007669"/>
    <property type="project" value="UniProtKB-SubCell"/>
</dbReference>
<dbReference type="SMART" id="SM00369">
    <property type="entry name" value="LRR_TYP"/>
    <property type="match status" value="4"/>
</dbReference>
<comment type="caution">
    <text evidence="12">The sequence shown here is derived from an EMBL/GenBank/DDBJ whole genome shotgun (WGS) entry which is preliminary data.</text>
</comment>
<evidence type="ECO:0000256" key="2">
    <source>
        <dbReference type="ARBA" id="ARBA00022475"/>
    </source>
</evidence>
<dbReference type="FunFam" id="3.80.10.10:FF:000470">
    <property type="entry name" value="LRR receptor-like serine/threonine-protein kinase RPK2"/>
    <property type="match status" value="1"/>
</dbReference>
<keyword evidence="7" id="KW-1133">Transmembrane helix</keyword>
<sequence>MKKISVSEDFTRSYFIDRRIFSTCSSSITSTRNMVRDRGDPCFPKCFIFLVFVLLAFGRVSCETDPLSCLNGDDNDGIISTPGIPVCSSKDRNALLSFKASIISDPNNVLANWRASHYNCCDWTGVTCDSATGRVVRLNLYSQHLHGTLNAGLSRLSFLQVLILNNNDFFGSIPSSFGGFRRLERLCLAENPSLSGSIPEAFRGLKNLQLMDLYGNSLSGPLPSSFGMMSSLRNIHLYGNKISGPIPPSFGLLSNLYNADLSNNRFSGPIADAFAFGLTSLIFLDLHDNEITGLPKDMRNLTKLQWIDLSNNPLMTGDSVEGIATAPEISQIEMSSCNISGPFPAWVSRLPQPDWGLINDEVTPSLNLANNAIYGRIPSSLGKLVNLEFLNLEENRLTGSIPPTLGKLQGLRGFNVSYNKLSGKIPQVYPLTTFDRSSYQPGNLGLCGVPLTPCK</sequence>
<keyword evidence="4" id="KW-0812">Transmembrane</keyword>
<dbReference type="Gene3D" id="3.80.10.10">
    <property type="entry name" value="Ribonuclease Inhibitor"/>
    <property type="match status" value="3"/>
</dbReference>
<evidence type="ECO:0000313" key="13">
    <source>
        <dbReference type="Proteomes" id="UP000825935"/>
    </source>
</evidence>
<keyword evidence="6" id="KW-0677">Repeat</keyword>
<evidence type="ECO:0000256" key="10">
    <source>
        <dbReference type="ARBA" id="ARBA00023180"/>
    </source>
</evidence>
<dbReference type="Pfam" id="PF00560">
    <property type="entry name" value="LRR_1"/>
    <property type="match status" value="2"/>
</dbReference>
<evidence type="ECO:0000256" key="8">
    <source>
        <dbReference type="ARBA" id="ARBA00023136"/>
    </source>
</evidence>
<dbReference type="InterPro" id="IPR032675">
    <property type="entry name" value="LRR_dom_sf"/>
</dbReference>
<keyword evidence="3" id="KW-0433">Leucine-rich repeat</keyword>
<dbReference type="SUPFAM" id="SSF52058">
    <property type="entry name" value="L domain-like"/>
    <property type="match status" value="2"/>
</dbReference>
<evidence type="ECO:0000256" key="5">
    <source>
        <dbReference type="ARBA" id="ARBA00022729"/>
    </source>
</evidence>
<dbReference type="FunFam" id="3.80.10.10:FF:000275">
    <property type="entry name" value="Leucine-rich repeat receptor-like protein kinase"/>
    <property type="match status" value="1"/>
</dbReference>
<keyword evidence="10" id="KW-0325">Glycoprotein</keyword>
<name>A0A8T2TRG5_CERRI</name>
<proteinExistence type="predicted"/>
<keyword evidence="13" id="KW-1185">Reference proteome</keyword>
<evidence type="ECO:0000256" key="3">
    <source>
        <dbReference type="ARBA" id="ARBA00022614"/>
    </source>
</evidence>
<dbReference type="Proteomes" id="UP000825935">
    <property type="component" value="Chromosome 11"/>
</dbReference>
<dbReference type="InterPro" id="IPR052592">
    <property type="entry name" value="LRR-RLK"/>
</dbReference>
<dbReference type="AlphaFoldDB" id="A0A8T2TRG5"/>
<evidence type="ECO:0000256" key="9">
    <source>
        <dbReference type="ARBA" id="ARBA00023170"/>
    </source>
</evidence>
<dbReference type="InterPro" id="IPR003591">
    <property type="entry name" value="Leu-rich_rpt_typical-subtyp"/>
</dbReference>
<evidence type="ECO:0000256" key="4">
    <source>
        <dbReference type="ARBA" id="ARBA00022692"/>
    </source>
</evidence>
<dbReference type="InterPro" id="IPR001611">
    <property type="entry name" value="Leu-rich_rpt"/>
</dbReference>
<accession>A0A8T2TRG5</accession>
<evidence type="ECO:0000256" key="7">
    <source>
        <dbReference type="ARBA" id="ARBA00022989"/>
    </source>
</evidence>
<feature type="domain" description="Leucine-rich repeat-containing N-terminal plant-type" evidence="11">
    <location>
        <begin position="89"/>
        <end position="129"/>
    </location>
</feature>
<protein>
    <recommendedName>
        <fullName evidence="11">Leucine-rich repeat-containing N-terminal plant-type domain-containing protein</fullName>
    </recommendedName>
</protein>
<dbReference type="OMA" id="ANWRASH"/>
<dbReference type="EMBL" id="CM035416">
    <property type="protein sequence ID" value="KAH7424346.1"/>
    <property type="molecule type" value="Genomic_DNA"/>
</dbReference>
<keyword evidence="9" id="KW-0675">Receptor</keyword>
<evidence type="ECO:0000256" key="1">
    <source>
        <dbReference type="ARBA" id="ARBA00004251"/>
    </source>
</evidence>
<evidence type="ECO:0000256" key="6">
    <source>
        <dbReference type="ARBA" id="ARBA00022737"/>
    </source>
</evidence>
<keyword evidence="5" id="KW-0732">Signal</keyword>
<keyword evidence="2" id="KW-1003">Cell membrane</keyword>